<comment type="caution">
    <text evidence="10">The sequence shown here is derived from an EMBL/GenBank/DDBJ whole genome shotgun (WGS) entry which is preliminary data.</text>
</comment>
<evidence type="ECO:0000259" key="8">
    <source>
        <dbReference type="Pfam" id="PF06762"/>
    </source>
</evidence>
<dbReference type="InterPro" id="IPR057434">
    <property type="entry name" value="LMF1/2_N"/>
</dbReference>
<feature type="transmembrane region" description="Helical" evidence="7">
    <location>
        <begin position="12"/>
        <end position="33"/>
    </location>
</feature>
<dbReference type="GO" id="GO:0051604">
    <property type="term" value="P:protein maturation"/>
    <property type="evidence" value="ECO:0007669"/>
    <property type="project" value="InterPro"/>
</dbReference>
<dbReference type="InterPro" id="IPR057433">
    <property type="entry name" value="LMF1/2_C"/>
</dbReference>
<proteinExistence type="inferred from homology"/>
<dbReference type="Pfam" id="PF25179">
    <property type="entry name" value="LMF1_C"/>
    <property type="match status" value="1"/>
</dbReference>
<keyword evidence="6 7" id="KW-0472">Membrane</keyword>
<dbReference type="PANTHER" id="PTHR14463">
    <property type="entry name" value="LIPASE MATURATION FACTOR"/>
    <property type="match status" value="1"/>
</dbReference>
<feature type="domain" description="Lipase maturation factor 1/2 N-terminal" evidence="8">
    <location>
        <begin position="123"/>
        <end position="274"/>
    </location>
</feature>
<keyword evidence="11" id="KW-1185">Reference proteome</keyword>
<evidence type="ECO:0000256" key="7">
    <source>
        <dbReference type="SAM" id="Phobius"/>
    </source>
</evidence>
<feature type="domain" description="Lipase maturation factor 1/2 C-terminal" evidence="9">
    <location>
        <begin position="330"/>
        <end position="470"/>
    </location>
</feature>
<comment type="similarity">
    <text evidence="2">Belongs to the lipase maturation factor family.</text>
</comment>
<feature type="transmembrane region" description="Helical" evidence="7">
    <location>
        <begin position="103"/>
        <end position="123"/>
    </location>
</feature>
<evidence type="ECO:0000256" key="3">
    <source>
        <dbReference type="ARBA" id="ARBA00022692"/>
    </source>
</evidence>
<dbReference type="Pfam" id="PF06762">
    <property type="entry name" value="LMF1"/>
    <property type="match status" value="1"/>
</dbReference>
<reference evidence="10" key="1">
    <citation type="submission" date="2022-06" db="EMBL/GenBank/DDBJ databases">
        <title>Natrinema sp. a new haloarchaeum isolate from saline soil.</title>
        <authorList>
            <person name="Strakova D."/>
            <person name="Galisteo C."/>
            <person name="Sanchez-Porro C."/>
            <person name="Ventosa A."/>
        </authorList>
    </citation>
    <scope>NUCLEOTIDE SEQUENCE</scope>
    <source>
        <strain evidence="10">S1CR25-10</strain>
    </source>
</reference>
<dbReference type="PANTHER" id="PTHR14463:SF10">
    <property type="entry name" value="LIPASE MATURATION FACTOR 1"/>
    <property type="match status" value="1"/>
</dbReference>
<feature type="transmembrane region" description="Helical" evidence="7">
    <location>
        <begin position="69"/>
        <end position="91"/>
    </location>
</feature>
<feature type="transmembrane region" description="Helical" evidence="7">
    <location>
        <begin position="135"/>
        <end position="161"/>
    </location>
</feature>
<evidence type="ECO:0000256" key="6">
    <source>
        <dbReference type="ARBA" id="ARBA00023136"/>
    </source>
</evidence>
<dbReference type="InterPro" id="IPR009613">
    <property type="entry name" value="LMF"/>
</dbReference>
<dbReference type="AlphaFoldDB" id="A0A9Q4KX20"/>
<evidence type="ECO:0000259" key="9">
    <source>
        <dbReference type="Pfam" id="PF25179"/>
    </source>
</evidence>
<keyword evidence="5 7" id="KW-1133">Transmembrane helix</keyword>
<comment type="subcellular location">
    <subcellularLocation>
        <location evidence="1">Endoplasmic reticulum membrane</location>
        <topology evidence="1">Multi-pass membrane protein</topology>
    </subcellularLocation>
</comment>
<evidence type="ECO:0000256" key="5">
    <source>
        <dbReference type="ARBA" id="ARBA00022989"/>
    </source>
</evidence>
<dbReference type="Proteomes" id="UP001154061">
    <property type="component" value="Unassembled WGS sequence"/>
</dbReference>
<evidence type="ECO:0000256" key="2">
    <source>
        <dbReference type="ARBA" id="ARBA00005512"/>
    </source>
</evidence>
<gene>
    <name evidence="10" type="ORF">NDI89_03855</name>
</gene>
<accession>A0A9Q4KX20</accession>
<dbReference type="EMBL" id="JAMQOT010000001">
    <property type="protein sequence ID" value="MDF9744713.1"/>
    <property type="molecule type" value="Genomic_DNA"/>
</dbReference>
<keyword evidence="4" id="KW-0256">Endoplasmic reticulum</keyword>
<evidence type="ECO:0000313" key="10">
    <source>
        <dbReference type="EMBL" id="MDF9744713.1"/>
    </source>
</evidence>
<feature type="transmembrane region" description="Helical" evidence="7">
    <location>
        <begin position="247"/>
        <end position="270"/>
    </location>
</feature>
<evidence type="ECO:0000313" key="11">
    <source>
        <dbReference type="Proteomes" id="UP001154061"/>
    </source>
</evidence>
<sequence>MWQGESYWLVRVVFQRGLALLYLLAFLVAANQFRPLAGEDGLLPLEWYVDGVSFRERPSLFYLVPTDRAIGITAWIGVALSALALVGVPYWLPTDLATPASMVLWATLWILYLSFVNAGQTFYGYGWESMLCETGFLAIFLGSGPVAPPFVVIVLLQWVLFRNMFGAGLIKLRGDDCWRDLTALDYHYETQPIPNPVSWFAHHLPDRFHRVETFGNHVLELLIPFLYFAPQPLSALAGLATIGFQGWLVVTGNFAWLNALTIVLAIPTFSDGVLASVLPISAPATAPTPLYLEAAAILLAVLVIALSVRPVKNMLSERQLMNTAFDPLHLVNTYGAFGSVTRDRYEVVVEGTTEDEISPETEWQSYRFKGKPTDPERRPPQVAPYHLRLDWQLWFAAMSPSPRRSPWFLRFLVTLLEADDETLDLLAEDPFDGERPTHVRAIRYRYRYTTPEERAASGRWWSRERVGTYVHPVTLEELRGRGPRSR</sequence>
<evidence type="ECO:0000256" key="1">
    <source>
        <dbReference type="ARBA" id="ARBA00004477"/>
    </source>
</evidence>
<dbReference type="RefSeq" id="WP_277520195.1">
    <property type="nucleotide sequence ID" value="NZ_JAMQOT010000001.1"/>
</dbReference>
<feature type="transmembrane region" description="Helical" evidence="7">
    <location>
        <begin position="290"/>
        <end position="308"/>
    </location>
</feature>
<organism evidence="10 11">
    <name type="scientific">Natrinema salsiterrestre</name>
    <dbReference type="NCBI Taxonomy" id="2950540"/>
    <lineage>
        <taxon>Archaea</taxon>
        <taxon>Methanobacteriati</taxon>
        <taxon>Methanobacteriota</taxon>
        <taxon>Stenosarchaea group</taxon>
        <taxon>Halobacteria</taxon>
        <taxon>Halobacteriales</taxon>
        <taxon>Natrialbaceae</taxon>
        <taxon>Natrinema</taxon>
    </lineage>
</organism>
<name>A0A9Q4KX20_9EURY</name>
<keyword evidence="3 7" id="KW-0812">Transmembrane</keyword>
<evidence type="ECO:0000256" key="4">
    <source>
        <dbReference type="ARBA" id="ARBA00022824"/>
    </source>
</evidence>
<protein>
    <submittedName>
        <fullName evidence="10">Lipase maturation factor family protein</fullName>
    </submittedName>
</protein>